<organism evidence="3 4">
    <name type="scientific">Saccharomonospora azurea NA-128</name>
    <dbReference type="NCBI Taxonomy" id="882081"/>
    <lineage>
        <taxon>Bacteria</taxon>
        <taxon>Bacillati</taxon>
        <taxon>Actinomycetota</taxon>
        <taxon>Actinomycetes</taxon>
        <taxon>Pseudonocardiales</taxon>
        <taxon>Pseudonocardiaceae</taxon>
        <taxon>Saccharomonospora</taxon>
    </lineage>
</organism>
<keyword evidence="1" id="KW-0472">Membrane</keyword>
<dbReference type="Pfam" id="PF04982">
    <property type="entry name" value="TM_HPP"/>
    <property type="match status" value="1"/>
</dbReference>
<reference evidence="3 4" key="1">
    <citation type="journal article" date="2012" name="Stand. Genomic Sci.">
        <title>Genome sequence of the soil bacterium Saccharomonospora azurea type strain (NA-128(T)).</title>
        <authorList>
            <person name="Klenk H.P."/>
            <person name="Held B."/>
            <person name="Lucas S."/>
            <person name="Lapidus A."/>
            <person name="Copeland A."/>
            <person name="Hammon N."/>
            <person name="Pitluck S."/>
            <person name="Goodwin L.A."/>
            <person name="Han C."/>
            <person name="Tapia R."/>
            <person name="Brambilla E.M."/>
            <person name="Potter G."/>
            <person name="Land M."/>
            <person name="Ivanova N."/>
            <person name="Rohde M."/>
            <person name="Goker M."/>
            <person name="Detter J.C."/>
            <person name="Kyrpides N.C."/>
            <person name="Woyke T."/>
        </authorList>
    </citation>
    <scope>NUCLEOTIDE SEQUENCE [LARGE SCALE GENOMIC DNA]</scope>
    <source>
        <strain evidence="3 4">NA-128</strain>
    </source>
</reference>
<name>H8G712_9PSEU</name>
<feature type="transmembrane region" description="Helical" evidence="1">
    <location>
        <begin position="21"/>
        <end position="42"/>
    </location>
</feature>
<feature type="transmembrane region" description="Helical" evidence="1">
    <location>
        <begin position="105"/>
        <end position="126"/>
    </location>
</feature>
<dbReference type="InterPro" id="IPR058581">
    <property type="entry name" value="TM_HPP"/>
</dbReference>
<feature type="transmembrane region" description="Helical" evidence="1">
    <location>
        <begin position="138"/>
        <end position="167"/>
    </location>
</feature>
<protein>
    <submittedName>
        <fullName evidence="3">CBS-domain-containing membrane protein</fullName>
    </submittedName>
</protein>
<evidence type="ECO:0000313" key="4">
    <source>
        <dbReference type="Proteomes" id="UP000004705"/>
    </source>
</evidence>
<evidence type="ECO:0000256" key="1">
    <source>
        <dbReference type="SAM" id="Phobius"/>
    </source>
</evidence>
<accession>H8G712</accession>
<dbReference type="RefSeq" id="WP_005437965.1">
    <property type="nucleotide sequence ID" value="NZ_CM001466.1"/>
</dbReference>
<sequence length="180" mass="18225">MADDPGGVLGAARRRAGRVGTAAYAFTLCLAVLAAVGAIALVTRQPYLFPSLGPTVMLFFESPLEESAAPRNSLFGHGVAILAGAGCLVAFGLTEHPPVFEEGLTGARVGAAALSVAVTALVLRLLDCPHAPAGATTLIVSLGLLTSAGELLAIAVGVVLVTVFAVACNRALGVRQPLWR</sequence>
<proteinExistence type="predicted"/>
<dbReference type="EMBL" id="CM001466">
    <property type="protein sequence ID" value="EHY87281.1"/>
    <property type="molecule type" value="Genomic_DNA"/>
</dbReference>
<evidence type="ECO:0000259" key="2">
    <source>
        <dbReference type="Pfam" id="PF04982"/>
    </source>
</evidence>
<dbReference type="Proteomes" id="UP000004705">
    <property type="component" value="Chromosome"/>
</dbReference>
<dbReference type="AlphaFoldDB" id="H8G712"/>
<dbReference type="HOGENOM" id="CLU_102559_1_0_11"/>
<keyword evidence="4" id="KW-1185">Reference proteome</keyword>
<keyword evidence="1" id="KW-0812">Transmembrane</keyword>
<dbReference type="OrthoDB" id="9811720at2"/>
<keyword evidence="1" id="KW-1133">Transmembrane helix</keyword>
<evidence type="ECO:0000313" key="3">
    <source>
        <dbReference type="EMBL" id="EHY87281.1"/>
    </source>
</evidence>
<feature type="transmembrane region" description="Helical" evidence="1">
    <location>
        <begin position="74"/>
        <end position="93"/>
    </location>
</feature>
<gene>
    <name evidence="3" type="ORF">SacazDRAFT_00300</name>
</gene>
<feature type="domain" description="HPP transmembrane region" evidence="2">
    <location>
        <begin position="21"/>
        <end position="172"/>
    </location>
</feature>